<feature type="signal peptide" evidence="2">
    <location>
        <begin position="1"/>
        <end position="24"/>
    </location>
</feature>
<proteinExistence type="predicted"/>
<feature type="region of interest" description="Disordered" evidence="1">
    <location>
        <begin position="31"/>
        <end position="69"/>
    </location>
</feature>
<feature type="chain" id="PRO_5008501812" evidence="2">
    <location>
        <begin position="25"/>
        <end position="69"/>
    </location>
</feature>
<dbReference type="Proteomes" id="UP000054683">
    <property type="component" value="Unassembled WGS sequence"/>
</dbReference>
<keyword evidence="2" id="KW-0732">Signal</keyword>
<gene>
    <name evidence="3" type="ORF">AWB69_04534</name>
</gene>
<name>A0A158HK96_9BURK</name>
<dbReference type="OrthoDB" id="9135713at2"/>
<dbReference type="AlphaFoldDB" id="A0A158HK96"/>
<evidence type="ECO:0000256" key="1">
    <source>
        <dbReference type="SAM" id="MobiDB-lite"/>
    </source>
</evidence>
<accession>A0A158HK96</accession>
<evidence type="ECO:0000256" key="2">
    <source>
        <dbReference type="SAM" id="SignalP"/>
    </source>
</evidence>
<organism evidence="3 4">
    <name type="scientific">Caballeronia udeis</name>
    <dbReference type="NCBI Taxonomy" id="1232866"/>
    <lineage>
        <taxon>Bacteria</taxon>
        <taxon>Pseudomonadati</taxon>
        <taxon>Pseudomonadota</taxon>
        <taxon>Betaproteobacteria</taxon>
        <taxon>Burkholderiales</taxon>
        <taxon>Burkholderiaceae</taxon>
        <taxon>Caballeronia</taxon>
    </lineage>
</organism>
<feature type="compositionally biased region" description="Basic residues" evidence="1">
    <location>
        <begin position="47"/>
        <end position="58"/>
    </location>
</feature>
<dbReference type="RefSeq" id="WP_156528929.1">
    <property type="nucleotide sequence ID" value="NZ_FCOK02000032.1"/>
</dbReference>
<protein>
    <submittedName>
        <fullName evidence="3">Uncharacterized protein</fullName>
    </submittedName>
</protein>
<evidence type="ECO:0000313" key="3">
    <source>
        <dbReference type="EMBL" id="SAL44822.1"/>
    </source>
</evidence>
<evidence type="ECO:0000313" key="4">
    <source>
        <dbReference type="Proteomes" id="UP000054683"/>
    </source>
</evidence>
<dbReference type="EMBL" id="FCOK02000032">
    <property type="protein sequence ID" value="SAL44822.1"/>
    <property type="molecule type" value="Genomic_DNA"/>
</dbReference>
<reference evidence="3 4" key="1">
    <citation type="submission" date="2016-01" db="EMBL/GenBank/DDBJ databases">
        <authorList>
            <person name="Oliw E.H."/>
        </authorList>
    </citation>
    <scope>NUCLEOTIDE SEQUENCE [LARGE SCALE GENOMIC DNA]</scope>
    <source>
        <strain evidence="3">LMG 27134</strain>
    </source>
</reference>
<sequence length="69" mass="7479">MKLTHIVIASTLSAFAFISTAALAETYHFGEGQTSMSGSGNTSRHAPPPKHKKHKKTRHVTDKGTYSQP</sequence>
<feature type="compositionally biased region" description="Polar residues" evidence="1">
    <location>
        <begin position="32"/>
        <end position="44"/>
    </location>
</feature>